<dbReference type="InterPro" id="IPR016047">
    <property type="entry name" value="M23ase_b-sheet_dom"/>
</dbReference>
<accession>A0A6J4Q4I8</accession>
<dbReference type="InterPro" id="IPR011055">
    <property type="entry name" value="Dup_hybrid_motif"/>
</dbReference>
<reference evidence="3" key="1">
    <citation type="submission" date="2020-02" db="EMBL/GenBank/DDBJ databases">
        <authorList>
            <person name="Meier V. D."/>
        </authorList>
    </citation>
    <scope>NUCLEOTIDE SEQUENCE</scope>
    <source>
        <strain evidence="3">AVDCRST_MAG28</strain>
    </source>
</reference>
<evidence type="ECO:0000259" key="2">
    <source>
        <dbReference type="Pfam" id="PF01551"/>
    </source>
</evidence>
<feature type="compositionally biased region" description="Basic residues" evidence="1">
    <location>
        <begin position="479"/>
        <end position="488"/>
    </location>
</feature>
<dbReference type="CDD" id="cd12797">
    <property type="entry name" value="M23_peptidase"/>
    <property type="match status" value="1"/>
</dbReference>
<sequence length="662" mass="70690">MSYALFTVAVLLAFMKLSGVVGVKPLFLRMVPATTVAEAVEPVSAEKALWGELLDLPGAEDFVPAPVGHLLTTNSEDPTPPGGEDHAGTRNEAEEPFVAASQDEIPVFHRPSLRNGRDVSGGPVCGNLGDLPKSSRAVFPLPRDYFNSYEDTWGAARPQGGHEGSDLMSPAGTPEFAITDGDLVPVRRSNENGWNRLGGYTVMLQAAYDAGPIKKGDLFYYAHMDQKSALPIGTKVRAGQQIGVVGDTGEGREGTRGKFPPHLHLGWYDAGASASTGPRTNLQSGAMNPYPLLLWLEQNGGAVSGGTDASYCEAPQEPVPDSPSTSSDLDTGYENDARPSPIVGQSHDAHNHPPEQEPARENLSNENNAAGEPETFAATDSSPITESETEPGAGPAGRTEANDKSKGEGGETPTPDETEPAPEQVSPPSTGDDSPVVGDQEKVPLPAPSQADRTSRPSYTPILANAFDKDLQYGDKADKKKHKKKNKQNNKNPEPAARAEPKDERSKENRADAPDEAAESKDGASPSSAHQPEGKKTGGQRCASPRGGPDKGYDVHVTRARGQTDAQRTPIKYDEWLKAVEGDPEMRMQGAVKTTTGSGETLRYENEGLAVWTGHPVCREVWFDLRGGNIVVENTDELIIEKMREISATLNAKVQGHGGEEY</sequence>
<dbReference type="PANTHER" id="PTHR21666">
    <property type="entry name" value="PEPTIDASE-RELATED"/>
    <property type="match status" value="1"/>
</dbReference>
<proteinExistence type="predicted"/>
<gene>
    <name evidence="3" type="ORF">AVDCRST_MAG28-1604</name>
</gene>
<dbReference type="GO" id="GO:0004222">
    <property type="term" value="F:metalloendopeptidase activity"/>
    <property type="evidence" value="ECO:0007669"/>
    <property type="project" value="TreeGrafter"/>
</dbReference>
<protein>
    <submittedName>
        <fullName evidence="3">Basic proline-rich protein</fullName>
    </submittedName>
</protein>
<feature type="region of interest" description="Disordered" evidence="1">
    <location>
        <begin position="306"/>
        <end position="555"/>
    </location>
</feature>
<name>A0A6J4Q4I8_9ACTN</name>
<dbReference type="Gene3D" id="2.70.70.10">
    <property type="entry name" value="Glucose Permease (Domain IIA)"/>
    <property type="match status" value="1"/>
</dbReference>
<evidence type="ECO:0000256" key="1">
    <source>
        <dbReference type="SAM" id="MobiDB-lite"/>
    </source>
</evidence>
<feature type="compositionally biased region" description="Basic and acidic residues" evidence="1">
    <location>
        <begin position="497"/>
        <end position="522"/>
    </location>
</feature>
<dbReference type="Pfam" id="PF01551">
    <property type="entry name" value="Peptidase_M23"/>
    <property type="match status" value="1"/>
</dbReference>
<dbReference type="AlphaFoldDB" id="A0A6J4Q4I8"/>
<feature type="compositionally biased region" description="Basic and acidic residues" evidence="1">
    <location>
        <begin position="347"/>
        <end position="360"/>
    </location>
</feature>
<dbReference type="SUPFAM" id="SSF51261">
    <property type="entry name" value="Duplicated hybrid motif"/>
    <property type="match status" value="1"/>
</dbReference>
<dbReference type="EMBL" id="CADCVE010000001">
    <property type="protein sequence ID" value="CAA9433146.1"/>
    <property type="molecule type" value="Genomic_DNA"/>
</dbReference>
<organism evidence="3">
    <name type="scientific">uncultured Rubrobacteraceae bacterium</name>
    <dbReference type="NCBI Taxonomy" id="349277"/>
    <lineage>
        <taxon>Bacteria</taxon>
        <taxon>Bacillati</taxon>
        <taxon>Actinomycetota</taxon>
        <taxon>Rubrobacteria</taxon>
        <taxon>Rubrobacterales</taxon>
        <taxon>Rubrobacteraceae</taxon>
        <taxon>environmental samples</taxon>
    </lineage>
</organism>
<feature type="region of interest" description="Disordered" evidence="1">
    <location>
        <begin position="65"/>
        <end position="89"/>
    </location>
</feature>
<feature type="domain" description="M23ase beta-sheet core" evidence="2">
    <location>
        <begin position="161"/>
        <end position="271"/>
    </location>
</feature>
<dbReference type="InterPro" id="IPR050570">
    <property type="entry name" value="Cell_wall_metabolism_enzyme"/>
</dbReference>
<evidence type="ECO:0000313" key="3">
    <source>
        <dbReference type="EMBL" id="CAA9433146.1"/>
    </source>
</evidence>
<dbReference type="PANTHER" id="PTHR21666:SF270">
    <property type="entry name" value="MUREIN HYDROLASE ACTIVATOR ENVC"/>
    <property type="match status" value="1"/>
</dbReference>
<feature type="compositionally biased region" description="Basic and acidic residues" evidence="1">
    <location>
        <begin position="467"/>
        <end position="478"/>
    </location>
</feature>
<feature type="compositionally biased region" description="Basic and acidic residues" evidence="1">
    <location>
        <begin position="400"/>
        <end position="409"/>
    </location>
</feature>